<dbReference type="InterPro" id="IPR051965">
    <property type="entry name" value="ChromReg_NeuronalGeneExpr"/>
</dbReference>
<accession>A0A1R1Y0Z6</accession>
<dbReference type="Pfam" id="PF00505">
    <property type="entry name" value="HMG_box"/>
    <property type="match status" value="1"/>
</dbReference>
<dbReference type="AlphaFoldDB" id="A0A1R1Y0Z6"/>
<dbReference type="SMART" id="SM00398">
    <property type="entry name" value="HMG"/>
    <property type="match status" value="1"/>
</dbReference>
<feature type="region of interest" description="Disordered" evidence="4">
    <location>
        <begin position="285"/>
        <end position="326"/>
    </location>
</feature>
<evidence type="ECO:0000313" key="6">
    <source>
        <dbReference type="EMBL" id="OMJ20489.1"/>
    </source>
</evidence>
<evidence type="ECO:0000256" key="4">
    <source>
        <dbReference type="SAM" id="MobiDB-lite"/>
    </source>
</evidence>
<feature type="domain" description="HMG box" evidence="5">
    <location>
        <begin position="197"/>
        <end position="263"/>
    </location>
</feature>
<dbReference type="PROSITE" id="PS50118">
    <property type="entry name" value="HMG_BOX_2"/>
    <property type="match status" value="1"/>
</dbReference>
<feature type="region of interest" description="Disordered" evidence="4">
    <location>
        <begin position="44"/>
        <end position="142"/>
    </location>
</feature>
<comment type="caution">
    <text evidence="6">The sequence shown here is derived from an EMBL/GenBank/DDBJ whole genome shotgun (WGS) entry which is preliminary data.</text>
</comment>
<feature type="compositionally biased region" description="Polar residues" evidence="4">
    <location>
        <begin position="64"/>
        <end position="110"/>
    </location>
</feature>
<dbReference type="PANTHER" id="PTHR46040">
    <property type="entry name" value="HIGH MOBILITY GROUP PROTEIN 2"/>
    <property type="match status" value="1"/>
</dbReference>
<dbReference type="InterPro" id="IPR036910">
    <property type="entry name" value="HMG_box_dom_sf"/>
</dbReference>
<keyword evidence="1 3" id="KW-0238">DNA-binding</keyword>
<dbReference type="SUPFAM" id="SSF47095">
    <property type="entry name" value="HMG-box"/>
    <property type="match status" value="1"/>
</dbReference>
<organism evidence="6 7">
    <name type="scientific">Smittium culicis</name>
    <dbReference type="NCBI Taxonomy" id="133412"/>
    <lineage>
        <taxon>Eukaryota</taxon>
        <taxon>Fungi</taxon>
        <taxon>Fungi incertae sedis</taxon>
        <taxon>Zoopagomycota</taxon>
        <taxon>Kickxellomycotina</taxon>
        <taxon>Harpellomycetes</taxon>
        <taxon>Harpellales</taxon>
        <taxon>Legeriomycetaceae</taxon>
        <taxon>Smittium</taxon>
    </lineage>
</organism>
<feature type="compositionally biased region" description="Low complexity" evidence="4">
    <location>
        <begin position="111"/>
        <end position="130"/>
    </location>
</feature>
<protein>
    <submittedName>
        <fullName evidence="6">FACT complex subunit SSRP1</fullName>
    </submittedName>
</protein>
<dbReference type="GO" id="GO:0003677">
    <property type="term" value="F:DNA binding"/>
    <property type="evidence" value="ECO:0007669"/>
    <property type="project" value="UniProtKB-UniRule"/>
</dbReference>
<dbReference type="PANTHER" id="PTHR46040:SF3">
    <property type="entry name" value="HIGH MOBILITY GROUP PROTEIN 2"/>
    <property type="match status" value="1"/>
</dbReference>
<dbReference type="Proteomes" id="UP000187429">
    <property type="component" value="Unassembled WGS sequence"/>
</dbReference>
<reference evidence="7" key="1">
    <citation type="submission" date="2017-01" db="EMBL/GenBank/DDBJ databases">
        <authorList>
            <person name="Wang Y."/>
            <person name="White M."/>
            <person name="Kvist S."/>
            <person name="Moncalvo J.-M."/>
        </authorList>
    </citation>
    <scope>NUCLEOTIDE SEQUENCE [LARGE SCALE GENOMIC DNA]</scope>
    <source>
        <strain evidence="7">ID-206-W2</strain>
    </source>
</reference>
<dbReference type="Gene3D" id="1.10.30.10">
    <property type="entry name" value="High mobility group box domain"/>
    <property type="match status" value="1"/>
</dbReference>
<evidence type="ECO:0000256" key="2">
    <source>
        <dbReference type="ARBA" id="ARBA00023242"/>
    </source>
</evidence>
<evidence type="ECO:0000256" key="3">
    <source>
        <dbReference type="PROSITE-ProRule" id="PRU00267"/>
    </source>
</evidence>
<dbReference type="EMBL" id="LSSM01002744">
    <property type="protein sequence ID" value="OMJ20489.1"/>
    <property type="molecule type" value="Genomic_DNA"/>
</dbReference>
<dbReference type="OrthoDB" id="1919336at2759"/>
<evidence type="ECO:0000259" key="5">
    <source>
        <dbReference type="PROSITE" id="PS50118"/>
    </source>
</evidence>
<evidence type="ECO:0000313" key="7">
    <source>
        <dbReference type="Proteomes" id="UP000187429"/>
    </source>
</evidence>
<feature type="DNA-binding region" description="HMG box" evidence="3">
    <location>
        <begin position="197"/>
        <end position="263"/>
    </location>
</feature>
<feature type="compositionally biased region" description="Polar residues" evidence="4">
    <location>
        <begin position="313"/>
        <end position="326"/>
    </location>
</feature>
<gene>
    <name evidence="6" type="ORF">AYI69_g6189</name>
</gene>
<dbReference type="GO" id="GO:0010468">
    <property type="term" value="P:regulation of gene expression"/>
    <property type="evidence" value="ECO:0007669"/>
    <property type="project" value="TreeGrafter"/>
</dbReference>
<evidence type="ECO:0000256" key="1">
    <source>
        <dbReference type="ARBA" id="ARBA00023125"/>
    </source>
</evidence>
<proteinExistence type="predicted"/>
<keyword evidence="2 3" id="KW-0539">Nucleus</keyword>
<dbReference type="GO" id="GO:0005634">
    <property type="term" value="C:nucleus"/>
    <property type="evidence" value="ECO:0007669"/>
    <property type="project" value="UniProtKB-UniRule"/>
</dbReference>
<sequence>MDSQGGDRIIMQGLNMNTYPVPFYKDEFDRINAVNMLDIQKMGSVPNPASRDIRRFNGPPKQPPNQSGDRFNNDYVNMQHSSSPRNNFSYSLHPSNSMNHNIYSQGNPAPQHQQSHNQVHNQVHSQAHSQPPNPVIHDSPLYYPSHSQNGPIFSVERSQHMLSSHPYSTVTSHITSISNSPYKRKYKKHPKKDPNAPEKWKSAYQLFREDLNKKLEHKKLSFVDLSKIHSDQWSNLDASRKMFYDELAKNAKDEYEKLMNQYRKSPQYKEYQEYLNQFYAQEDTVGRVGRPKGKKSSNSSGSTIDKAKYSQPIVHQNFGQFTNMER</sequence>
<keyword evidence="7" id="KW-1185">Reference proteome</keyword>
<name>A0A1R1Y0Z6_9FUNG</name>
<dbReference type="InterPro" id="IPR009071">
    <property type="entry name" value="HMG_box_dom"/>
</dbReference>